<dbReference type="GO" id="GO:0016740">
    <property type="term" value="F:transferase activity"/>
    <property type="evidence" value="ECO:0007669"/>
    <property type="project" value="UniProtKB-KW"/>
</dbReference>
<protein>
    <submittedName>
        <fullName evidence="2">Glycosyltransferase</fullName>
    </submittedName>
</protein>
<feature type="transmembrane region" description="Helical" evidence="1">
    <location>
        <begin position="20"/>
        <end position="44"/>
    </location>
</feature>
<keyword evidence="1" id="KW-0472">Membrane</keyword>
<gene>
    <name evidence="2" type="ORF">RM50_00145</name>
</gene>
<dbReference type="Proteomes" id="UP000031196">
    <property type="component" value="Unassembled WGS sequence"/>
</dbReference>
<evidence type="ECO:0000313" key="3">
    <source>
        <dbReference type="Proteomes" id="UP000031196"/>
    </source>
</evidence>
<feature type="transmembrane region" description="Helical" evidence="1">
    <location>
        <begin position="56"/>
        <end position="73"/>
    </location>
</feature>
<evidence type="ECO:0000313" key="2">
    <source>
        <dbReference type="EMBL" id="KIC70053.1"/>
    </source>
</evidence>
<reference evidence="2 3" key="1">
    <citation type="submission" date="2014-12" db="EMBL/GenBank/DDBJ databases">
        <title>Genome sequencing of Arthrobacter phenanthrenivorans SWC37.</title>
        <authorList>
            <person name="Tan P.W."/>
            <person name="Chan K.-G."/>
        </authorList>
    </citation>
    <scope>NUCLEOTIDE SEQUENCE [LARGE SCALE GENOMIC DNA]</scope>
    <source>
        <strain evidence="2 3">SWC37</strain>
    </source>
</reference>
<dbReference type="EMBL" id="JWTB01000001">
    <property type="protein sequence ID" value="KIC70053.1"/>
    <property type="molecule type" value="Genomic_DNA"/>
</dbReference>
<sequence>MTSTLKETIPPLAKWKARDIWCAVAGAFALALAAWSASTVALPVNSDLGLIGVLPYPFWAAVLILNVTFVVALRGDAAGPARSPVMVWLVAVQVLVLFGTAAFVTDVPRGEVAFRHLGIADALSHNVGIDPNIDAYFNWPGFFALVATVLGASGLNPVSVALWAPVFNVALWLVAVAVVTRYLTKDQRRRWLVLWLFCLGNWQDQDYLSPQAFGFFLYLVVIALVLGPLAANAPHFRGFRRGNLTAWWRARTPADSRPGHRVSALAITLLLIVVISASHQLTPFMALIALTALTLAGRVWPGRLALIAGVVLVLWLAYPASTYLAGHPPLADAGLQTAIEANVVDRTNGTAGHVLVVQIRMALTLLLWTLAAIGMFRDWRRGHLDIRVLLLAVTPLLLFPAQSYGGEMLIRISLFALPFVALQACSVLLPAEGRGMGVNRPSRLAAGAFVLTFFLMAGMTVTGRFGNAQYDVFTNAEIDAVNTVDHLAPDGAAIISAAHPTPWRNQDYLGHRYRTIEDLCPSDLTAGTCGPLIYAYARHNVAGGYLVLLRSSESSLIVQGQTTTQGFDELENWLSDQDGVNLVFSNSDARVYRVGP</sequence>
<feature type="transmembrane region" description="Helical" evidence="1">
    <location>
        <begin position="443"/>
        <end position="461"/>
    </location>
</feature>
<feature type="transmembrane region" description="Helical" evidence="1">
    <location>
        <begin position="412"/>
        <end position="431"/>
    </location>
</feature>
<keyword evidence="1" id="KW-1133">Transmembrane helix</keyword>
<feature type="transmembrane region" description="Helical" evidence="1">
    <location>
        <begin position="85"/>
        <end position="104"/>
    </location>
</feature>
<feature type="transmembrane region" description="Helical" evidence="1">
    <location>
        <begin position="212"/>
        <end position="231"/>
    </location>
</feature>
<keyword evidence="1" id="KW-0812">Transmembrane</keyword>
<proteinExistence type="predicted"/>
<feature type="transmembrane region" description="Helical" evidence="1">
    <location>
        <begin position="388"/>
        <end position="406"/>
    </location>
</feature>
<dbReference type="AlphaFoldDB" id="A0A0B4ETL4"/>
<accession>A0A0B4ETL4</accession>
<evidence type="ECO:0000256" key="1">
    <source>
        <dbReference type="SAM" id="Phobius"/>
    </source>
</evidence>
<dbReference type="RefSeq" id="WP_043448527.1">
    <property type="nucleotide sequence ID" value="NZ_JWTB01000001.1"/>
</dbReference>
<feature type="transmembrane region" description="Helical" evidence="1">
    <location>
        <begin position="304"/>
        <end position="325"/>
    </location>
</feature>
<organism evidence="2 3">
    <name type="scientific">Pseudarthrobacter phenanthrenivorans</name>
    <name type="common">Arthrobacter phenanthrenivorans</name>
    <dbReference type="NCBI Taxonomy" id="361575"/>
    <lineage>
        <taxon>Bacteria</taxon>
        <taxon>Bacillati</taxon>
        <taxon>Actinomycetota</taxon>
        <taxon>Actinomycetes</taxon>
        <taxon>Micrococcales</taxon>
        <taxon>Micrococcaceae</taxon>
        <taxon>Pseudarthrobacter</taxon>
    </lineage>
</organism>
<keyword evidence="2" id="KW-0808">Transferase</keyword>
<feature type="transmembrane region" description="Helical" evidence="1">
    <location>
        <begin position="162"/>
        <end position="183"/>
    </location>
</feature>
<dbReference type="OrthoDB" id="139907at2"/>
<comment type="caution">
    <text evidence="2">The sequence shown here is derived from an EMBL/GenBank/DDBJ whole genome shotgun (WGS) entry which is preliminary data.</text>
</comment>
<name>A0A0B4ETL4_PSEPS</name>
<feature type="transmembrane region" description="Helical" evidence="1">
    <location>
        <begin position="355"/>
        <end position="376"/>
    </location>
</feature>